<gene>
    <name evidence="1" type="primary">SMC3_2</name>
    <name evidence="1" type="ORF">EV182_004963</name>
</gene>
<sequence length="84" mass="9633">RCDPAPFYLFDEIDANLDAVYRTAVSNMIHELSENCQFITTTFRPEMLANADQFYGVTYDSKVSQITRISKESALEFVEQSQPN</sequence>
<organism evidence="1 2">
    <name type="scientific">Spiromyces aspiralis</name>
    <dbReference type="NCBI Taxonomy" id="68401"/>
    <lineage>
        <taxon>Eukaryota</taxon>
        <taxon>Fungi</taxon>
        <taxon>Fungi incertae sedis</taxon>
        <taxon>Zoopagomycota</taxon>
        <taxon>Kickxellomycotina</taxon>
        <taxon>Kickxellomycetes</taxon>
        <taxon>Kickxellales</taxon>
        <taxon>Kickxellaceae</taxon>
        <taxon>Spiromyces</taxon>
    </lineage>
</organism>
<feature type="non-terminal residue" evidence="1">
    <location>
        <position position="1"/>
    </location>
</feature>
<evidence type="ECO:0000313" key="1">
    <source>
        <dbReference type="EMBL" id="KAJ1678014.1"/>
    </source>
</evidence>
<proteinExistence type="predicted"/>
<accession>A0ACC1HNE0</accession>
<dbReference type="EMBL" id="JAMZIH010001643">
    <property type="protein sequence ID" value="KAJ1678014.1"/>
    <property type="molecule type" value="Genomic_DNA"/>
</dbReference>
<evidence type="ECO:0000313" key="2">
    <source>
        <dbReference type="Proteomes" id="UP001145114"/>
    </source>
</evidence>
<name>A0ACC1HNE0_9FUNG</name>
<protein>
    <submittedName>
        <fullName evidence="1">Structural maintenance of chromosomes protein 3</fullName>
    </submittedName>
</protein>
<dbReference type="Proteomes" id="UP001145114">
    <property type="component" value="Unassembled WGS sequence"/>
</dbReference>
<comment type="caution">
    <text evidence="1">The sequence shown here is derived from an EMBL/GenBank/DDBJ whole genome shotgun (WGS) entry which is preliminary data.</text>
</comment>
<reference evidence="1" key="1">
    <citation type="submission" date="2022-06" db="EMBL/GenBank/DDBJ databases">
        <title>Phylogenomic reconstructions and comparative analyses of Kickxellomycotina fungi.</title>
        <authorList>
            <person name="Reynolds N.K."/>
            <person name="Stajich J.E."/>
            <person name="Barry K."/>
            <person name="Grigoriev I.V."/>
            <person name="Crous P."/>
            <person name="Smith M.E."/>
        </authorList>
    </citation>
    <scope>NUCLEOTIDE SEQUENCE</scope>
    <source>
        <strain evidence="1">RSA 2271</strain>
    </source>
</reference>
<keyword evidence="2" id="KW-1185">Reference proteome</keyword>